<dbReference type="CDD" id="cd20621">
    <property type="entry name" value="CYP5011A1-like"/>
    <property type="match status" value="1"/>
</dbReference>
<keyword evidence="6" id="KW-0503">Monooxygenase</keyword>
<evidence type="ECO:0000256" key="4">
    <source>
        <dbReference type="ARBA" id="ARBA00023002"/>
    </source>
</evidence>
<dbReference type="InterPro" id="IPR001128">
    <property type="entry name" value="Cyt_P450"/>
</dbReference>
<keyword evidence="5" id="KW-0408">Iron</keyword>
<keyword evidence="2" id="KW-0349">Heme</keyword>
<evidence type="ECO:0000313" key="9">
    <source>
        <dbReference type="Proteomes" id="UP000688137"/>
    </source>
</evidence>
<reference evidence="8" key="1">
    <citation type="submission" date="2021-01" db="EMBL/GenBank/DDBJ databases">
        <authorList>
            <consortium name="Genoscope - CEA"/>
            <person name="William W."/>
        </authorList>
    </citation>
    <scope>NUCLEOTIDE SEQUENCE</scope>
</reference>
<gene>
    <name evidence="8" type="ORF">PPRIM_AZ9-3.1.T0680091</name>
</gene>
<dbReference type="FunFam" id="1.10.630.10:FF:000091">
    <property type="entry name" value="Uncharacterized protein"/>
    <property type="match status" value="1"/>
</dbReference>
<dbReference type="OMA" id="KWFMSTS"/>
<comment type="caution">
    <text evidence="8">The sequence shown here is derived from an EMBL/GenBank/DDBJ whole genome shotgun (WGS) entry which is preliminary data.</text>
</comment>
<dbReference type="EMBL" id="CAJJDM010000071">
    <property type="protein sequence ID" value="CAD8082673.1"/>
    <property type="molecule type" value="Genomic_DNA"/>
</dbReference>
<keyword evidence="3" id="KW-0479">Metal-binding</keyword>
<evidence type="ECO:0000256" key="6">
    <source>
        <dbReference type="ARBA" id="ARBA00023033"/>
    </source>
</evidence>
<evidence type="ECO:0000256" key="5">
    <source>
        <dbReference type="ARBA" id="ARBA00023004"/>
    </source>
</evidence>
<dbReference type="Proteomes" id="UP000688137">
    <property type="component" value="Unassembled WGS sequence"/>
</dbReference>
<keyword evidence="9" id="KW-1185">Reference proteome</keyword>
<keyword evidence="7" id="KW-1133">Transmembrane helix</keyword>
<evidence type="ECO:0000256" key="2">
    <source>
        <dbReference type="ARBA" id="ARBA00022617"/>
    </source>
</evidence>
<keyword evidence="4" id="KW-0560">Oxidoreductase</keyword>
<sequence length="502" mass="58068">MLYWIFILISIVAVYLIVNPLITMIRLKMKFGNAVYCKYLPIFGIIQVYRKSFKLTGNVHQWVVDIVTKHPEVKFVVANSINKPIIIIIDSEYYKHIYQDHHLVTKHDQSGIKDFLLSGGLLFTEGPKWKQQRNLLGDHFLFQKLKARIPMINLVTKEKINEMVNVEKVFEFICSITGEVVIRSFFGEEAEGWKINGKEAQIELGSILASFIKLRVTNFFVYFKQKLLGVKSWQYCTKKEKELLARVIKLKKDIKEVIFKRRDKIKQQGHKQEGGDFLDLYLKIFMEQNVYSSDRIETDEIVSQFITLFLAGTDTTGALVANSLLFISENKQYLQELRNEVNNVIGNGDITSENINQLVFIESFLKEVLRLKPSVVYPIARKAISNIQIKDLYIKKGTILLLGNFLANISTHNYDNPLEFNPKRWLQQKTIKQDNGFINIPFAAGPRNCIGQHMAMIEARIILAHIVRNYDIIRNSQVPKAQWPARGTQTYIPDNVVHLVKI</sequence>
<evidence type="ECO:0000256" key="1">
    <source>
        <dbReference type="ARBA" id="ARBA00010617"/>
    </source>
</evidence>
<keyword evidence="7" id="KW-0812">Transmembrane</keyword>
<name>A0A8S1MZX4_PARPR</name>
<dbReference type="PANTHER" id="PTHR24291:SF50">
    <property type="entry name" value="BIFUNCTIONAL ALBAFLAVENONE MONOOXYGENASE_TERPENE SYNTHASE"/>
    <property type="match status" value="1"/>
</dbReference>
<dbReference type="GO" id="GO:0020037">
    <property type="term" value="F:heme binding"/>
    <property type="evidence" value="ECO:0007669"/>
    <property type="project" value="InterPro"/>
</dbReference>
<comment type="similarity">
    <text evidence="1">Belongs to the cytochrome P450 family.</text>
</comment>
<organism evidence="8 9">
    <name type="scientific">Paramecium primaurelia</name>
    <dbReference type="NCBI Taxonomy" id="5886"/>
    <lineage>
        <taxon>Eukaryota</taxon>
        <taxon>Sar</taxon>
        <taxon>Alveolata</taxon>
        <taxon>Ciliophora</taxon>
        <taxon>Intramacronucleata</taxon>
        <taxon>Oligohymenophorea</taxon>
        <taxon>Peniculida</taxon>
        <taxon>Parameciidae</taxon>
        <taxon>Paramecium</taxon>
    </lineage>
</organism>
<dbReference type="InterPro" id="IPR050196">
    <property type="entry name" value="Cytochrome_P450_Monoox"/>
</dbReference>
<dbReference type="GO" id="GO:0016705">
    <property type="term" value="F:oxidoreductase activity, acting on paired donors, with incorporation or reduction of molecular oxygen"/>
    <property type="evidence" value="ECO:0007669"/>
    <property type="project" value="InterPro"/>
</dbReference>
<dbReference type="AlphaFoldDB" id="A0A8S1MZX4"/>
<dbReference type="GO" id="GO:0004497">
    <property type="term" value="F:monooxygenase activity"/>
    <property type="evidence" value="ECO:0007669"/>
    <property type="project" value="UniProtKB-KW"/>
</dbReference>
<accession>A0A8S1MZX4</accession>
<evidence type="ECO:0000313" key="8">
    <source>
        <dbReference type="EMBL" id="CAD8082673.1"/>
    </source>
</evidence>
<feature type="transmembrane region" description="Helical" evidence="7">
    <location>
        <begin position="6"/>
        <end position="25"/>
    </location>
</feature>
<dbReference type="Pfam" id="PF00067">
    <property type="entry name" value="p450"/>
    <property type="match status" value="1"/>
</dbReference>
<evidence type="ECO:0000256" key="7">
    <source>
        <dbReference type="SAM" id="Phobius"/>
    </source>
</evidence>
<keyword evidence="7" id="KW-0472">Membrane</keyword>
<dbReference type="PANTHER" id="PTHR24291">
    <property type="entry name" value="CYTOCHROME P450 FAMILY 4"/>
    <property type="match status" value="1"/>
</dbReference>
<evidence type="ECO:0008006" key="10">
    <source>
        <dbReference type="Google" id="ProtNLM"/>
    </source>
</evidence>
<evidence type="ECO:0000256" key="3">
    <source>
        <dbReference type="ARBA" id="ARBA00022723"/>
    </source>
</evidence>
<dbReference type="GO" id="GO:0005506">
    <property type="term" value="F:iron ion binding"/>
    <property type="evidence" value="ECO:0007669"/>
    <property type="project" value="InterPro"/>
</dbReference>
<protein>
    <recommendedName>
        <fullName evidence="10">Cytochrome P450</fullName>
    </recommendedName>
</protein>
<proteinExistence type="inferred from homology"/>